<accession>A0A3P6BJH8</accession>
<evidence type="ECO:0000256" key="5">
    <source>
        <dbReference type="PROSITE-ProRule" id="PRU00810"/>
    </source>
</evidence>
<reference evidence="6" key="1">
    <citation type="submission" date="2018-11" db="EMBL/GenBank/DDBJ databases">
        <authorList>
            <consortium name="Genoscope - CEA"/>
            <person name="William W."/>
        </authorList>
    </citation>
    <scope>NUCLEOTIDE SEQUENCE</scope>
</reference>
<dbReference type="Gene3D" id="1.20.1160.11">
    <property type="entry name" value="Paired amphipathic helix"/>
    <property type="match status" value="2"/>
</dbReference>
<protein>
    <recommendedName>
        <fullName evidence="7">Histone deacetylase interacting domain-containing protein</fullName>
    </recommendedName>
</protein>
<dbReference type="Pfam" id="PF02671">
    <property type="entry name" value="PAH"/>
    <property type="match status" value="2"/>
</dbReference>
<name>A0A3P6BJH8_BRACM</name>
<evidence type="ECO:0000256" key="1">
    <source>
        <dbReference type="ARBA" id="ARBA00004123"/>
    </source>
</evidence>
<dbReference type="PANTHER" id="PTHR12346:SF45">
    <property type="entry name" value="HISTONE DEACETYLASE INTERACTING DOMAIN-CONTAINING PROTEIN"/>
    <property type="match status" value="1"/>
</dbReference>
<dbReference type="FunFam" id="1.20.1160.11:FF:000003">
    <property type="entry name" value="Paired amphipathic helix SIN3-like protein"/>
    <property type="match status" value="1"/>
</dbReference>
<organism evidence="6">
    <name type="scientific">Brassica campestris</name>
    <name type="common">Field mustard</name>
    <dbReference type="NCBI Taxonomy" id="3711"/>
    <lineage>
        <taxon>Eukaryota</taxon>
        <taxon>Viridiplantae</taxon>
        <taxon>Streptophyta</taxon>
        <taxon>Embryophyta</taxon>
        <taxon>Tracheophyta</taxon>
        <taxon>Spermatophyta</taxon>
        <taxon>Magnoliopsida</taxon>
        <taxon>eudicotyledons</taxon>
        <taxon>Gunneridae</taxon>
        <taxon>Pentapetalae</taxon>
        <taxon>rosids</taxon>
        <taxon>malvids</taxon>
        <taxon>Brassicales</taxon>
        <taxon>Brassicaceae</taxon>
        <taxon>Brassiceae</taxon>
        <taxon>Brassica</taxon>
    </lineage>
</organism>
<dbReference type="SUPFAM" id="SSF47762">
    <property type="entry name" value="PAH2 domain"/>
    <property type="match status" value="2"/>
</dbReference>
<dbReference type="AlphaFoldDB" id="A0A3P6BJH8"/>
<proteinExistence type="predicted"/>
<dbReference type="PANTHER" id="PTHR12346">
    <property type="entry name" value="SIN3B-RELATED"/>
    <property type="match status" value="1"/>
</dbReference>
<evidence type="ECO:0000256" key="3">
    <source>
        <dbReference type="ARBA" id="ARBA00022737"/>
    </source>
</evidence>
<dbReference type="EMBL" id="LR031574">
    <property type="protein sequence ID" value="VDD00904.1"/>
    <property type="molecule type" value="Genomic_DNA"/>
</dbReference>
<evidence type="ECO:0000313" key="6">
    <source>
        <dbReference type="EMBL" id="VDD00904.1"/>
    </source>
</evidence>
<keyword evidence="4 5" id="KW-0539">Nucleus</keyword>
<dbReference type="InterPro" id="IPR003822">
    <property type="entry name" value="PAH"/>
</dbReference>
<keyword evidence="2" id="KW-0678">Repressor</keyword>
<comment type="subcellular location">
    <subcellularLocation>
        <location evidence="1 5">Nucleus</location>
    </subcellularLocation>
</comment>
<evidence type="ECO:0000256" key="2">
    <source>
        <dbReference type="ARBA" id="ARBA00022491"/>
    </source>
</evidence>
<dbReference type="InterPro" id="IPR036600">
    <property type="entry name" value="PAH_sf"/>
</dbReference>
<dbReference type="FunFam" id="1.20.1160.11:FF:000001">
    <property type="entry name" value="Paired amphipathic helix protein Sin3"/>
    <property type="match status" value="1"/>
</dbReference>
<dbReference type="GO" id="GO:0005634">
    <property type="term" value="C:nucleus"/>
    <property type="evidence" value="ECO:0007669"/>
    <property type="project" value="UniProtKB-SubCell"/>
</dbReference>
<dbReference type="GO" id="GO:0003714">
    <property type="term" value="F:transcription corepressor activity"/>
    <property type="evidence" value="ECO:0007669"/>
    <property type="project" value="InterPro"/>
</dbReference>
<evidence type="ECO:0000256" key="4">
    <source>
        <dbReference type="ARBA" id="ARBA00023242"/>
    </source>
</evidence>
<gene>
    <name evidence="6" type="ORF">BRAA07T30758Z</name>
</gene>
<evidence type="ECO:0008006" key="7">
    <source>
        <dbReference type="Google" id="ProtNLM"/>
    </source>
</evidence>
<dbReference type="InterPro" id="IPR039774">
    <property type="entry name" value="Sin3-like"/>
</dbReference>
<sequence>MVTPKLTYALEYLKTVKDKFKDTRQKFDEFLEVIVDFRAEKIDTYGVILKVKELFKDQQELLLGFDSFLPEGWKITLGVDQTPPKEPVTFEEAVIFVKNVKARFQDNDRPYRSFLDSLNMYRNNNRSLTEVLEELAFLFRDHYDLFVEFTRFTRQ</sequence>
<dbReference type="PROSITE" id="PS51477">
    <property type="entry name" value="PAH"/>
    <property type="match status" value="2"/>
</dbReference>
<keyword evidence="3" id="KW-0677">Repeat</keyword>